<feature type="non-terminal residue" evidence="1">
    <location>
        <position position="64"/>
    </location>
</feature>
<comment type="caution">
    <text evidence="1">The sequence shown here is derived from an EMBL/GenBank/DDBJ whole genome shotgun (WGS) entry which is preliminary data.</text>
</comment>
<organism evidence="1 2">
    <name type="scientific">Stylosanthes scabra</name>
    <dbReference type="NCBI Taxonomy" id="79078"/>
    <lineage>
        <taxon>Eukaryota</taxon>
        <taxon>Viridiplantae</taxon>
        <taxon>Streptophyta</taxon>
        <taxon>Embryophyta</taxon>
        <taxon>Tracheophyta</taxon>
        <taxon>Spermatophyta</taxon>
        <taxon>Magnoliopsida</taxon>
        <taxon>eudicotyledons</taxon>
        <taxon>Gunneridae</taxon>
        <taxon>Pentapetalae</taxon>
        <taxon>rosids</taxon>
        <taxon>fabids</taxon>
        <taxon>Fabales</taxon>
        <taxon>Fabaceae</taxon>
        <taxon>Papilionoideae</taxon>
        <taxon>50 kb inversion clade</taxon>
        <taxon>dalbergioids sensu lato</taxon>
        <taxon>Dalbergieae</taxon>
        <taxon>Pterocarpus clade</taxon>
        <taxon>Stylosanthes</taxon>
    </lineage>
</organism>
<name>A0ABU6ZQM6_9FABA</name>
<keyword evidence="2" id="KW-1185">Reference proteome</keyword>
<evidence type="ECO:0000313" key="2">
    <source>
        <dbReference type="Proteomes" id="UP001341840"/>
    </source>
</evidence>
<reference evidence="1 2" key="1">
    <citation type="journal article" date="2023" name="Plants (Basel)">
        <title>Bridging the Gap: Combining Genomics and Transcriptomics Approaches to Understand Stylosanthes scabra, an Orphan Legume from the Brazilian Caatinga.</title>
        <authorList>
            <person name="Ferreira-Neto J.R.C."/>
            <person name="da Silva M.D."/>
            <person name="Binneck E."/>
            <person name="de Melo N.F."/>
            <person name="da Silva R.H."/>
            <person name="de Melo A.L.T.M."/>
            <person name="Pandolfi V."/>
            <person name="Bustamante F.O."/>
            <person name="Brasileiro-Vidal A.C."/>
            <person name="Benko-Iseppon A.M."/>
        </authorList>
    </citation>
    <scope>NUCLEOTIDE SEQUENCE [LARGE SCALE GENOMIC DNA]</scope>
    <source>
        <tissue evidence="1">Leaves</tissue>
    </source>
</reference>
<evidence type="ECO:0000313" key="1">
    <source>
        <dbReference type="EMBL" id="MED6224257.1"/>
    </source>
</evidence>
<sequence length="64" mass="7002">MEMRIWIFGVNPNRSKPLSVAELLDVNVSREEVVLGPDLLEAAVDEPLVNGSDALPLLRVVSMS</sequence>
<dbReference type="Proteomes" id="UP001341840">
    <property type="component" value="Unassembled WGS sequence"/>
</dbReference>
<dbReference type="EMBL" id="JASCZI010273121">
    <property type="protein sequence ID" value="MED6224257.1"/>
    <property type="molecule type" value="Genomic_DNA"/>
</dbReference>
<proteinExistence type="predicted"/>
<protein>
    <submittedName>
        <fullName evidence="1">Uncharacterized protein</fullName>
    </submittedName>
</protein>
<gene>
    <name evidence="1" type="ORF">PIB30_082310</name>
</gene>
<accession>A0ABU6ZQM6</accession>